<dbReference type="Gene3D" id="3.50.30.60">
    <property type="entry name" value="LD-carboxypeptidase A C-terminal domain-like"/>
    <property type="match status" value="1"/>
</dbReference>
<dbReference type="InterPro" id="IPR027478">
    <property type="entry name" value="LdcA_N"/>
</dbReference>
<gene>
    <name evidence="8" type="ORF">PJ311_11610</name>
</gene>
<accession>A0ABT4X6A7</accession>
<evidence type="ECO:0000313" key="9">
    <source>
        <dbReference type="Proteomes" id="UP001211894"/>
    </source>
</evidence>
<sequence>MKAFVWAPANNGTDLTQKHKDLGIKRLKKMGYDVILDDNMSQNYLGLGINEPSKLIDFYKKFIRTDHSVLIPIYGGFTSNLILEDIVGISNFKENQLVCGKSDLTCLLNSLYQKTGMNNVYGIDLSKICNPNLTSEEIKIIEKSLKKEEIVFDCPLSYNDGYWYISERTNFPHHSWSYFYSEKIDSISGNIVGGNLESLCSLLGTTFSPNFEDKIAVIETIPDVSPRKFLMNIKQLIMGSNVLQAKALIIGKFSPQSILNDDFVLYQLLVGELNIKHFPIIFNIDFSHTEPSFPFYTGGFLEINFSSQKMRISCHS</sequence>
<keyword evidence="9" id="KW-1185">Reference proteome</keyword>
<dbReference type="InterPro" id="IPR040449">
    <property type="entry name" value="Peptidase_S66_N"/>
</dbReference>
<dbReference type="Pfam" id="PF02016">
    <property type="entry name" value="Peptidase_S66"/>
    <property type="match status" value="1"/>
</dbReference>
<dbReference type="InterPro" id="IPR040921">
    <property type="entry name" value="Peptidase_S66C"/>
</dbReference>
<reference evidence="8 9" key="1">
    <citation type="submission" date="2023-01" db="EMBL/GenBank/DDBJ databases">
        <title>Bacillus changyiensis sp. nov., isolated from a coastal deposit.</title>
        <authorList>
            <person name="Xiao G."/>
            <person name="Lai Q."/>
            <person name="Hu Z."/>
            <person name="Shao Z."/>
        </authorList>
    </citation>
    <scope>NUCLEOTIDE SEQUENCE [LARGE SCALE GENOMIC DNA]</scope>
    <source>
        <strain evidence="8 9">CLL-7-23</strain>
    </source>
</reference>
<dbReference type="SUPFAM" id="SSF52317">
    <property type="entry name" value="Class I glutamine amidotransferase-like"/>
    <property type="match status" value="1"/>
</dbReference>
<evidence type="ECO:0000313" key="8">
    <source>
        <dbReference type="EMBL" id="MDA7027254.1"/>
    </source>
</evidence>
<evidence type="ECO:0000259" key="7">
    <source>
        <dbReference type="Pfam" id="PF17676"/>
    </source>
</evidence>
<keyword evidence="3" id="KW-0645">Protease</keyword>
<dbReference type="PANTHER" id="PTHR30237:SF2">
    <property type="entry name" value="MUREIN TETRAPEPTIDE CARBOXYPEPTIDASE"/>
    <property type="match status" value="1"/>
</dbReference>
<evidence type="ECO:0000259" key="6">
    <source>
        <dbReference type="Pfam" id="PF02016"/>
    </source>
</evidence>
<organism evidence="8 9">
    <name type="scientific">Bacillus changyiensis</name>
    <dbReference type="NCBI Taxonomy" id="3004103"/>
    <lineage>
        <taxon>Bacteria</taxon>
        <taxon>Bacillati</taxon>
        <taxon>Bacillota</taxon>
        <taxon>Bacilli</taxon>
        <taxon>Bacillales</taxon>
        <taxon>Bacillaceae</taxon>
        <taxon>Bacillus</taxon>
    </lineage>
</organism>
<comment type="similarity">
    <text evidence="1">Belongs to the peptidase S66 family.</text>
</comment>
<dbReference type="InterPro" id="IPR029062">
    <property type="entry name" value="Class_I_gatase-like"/>
</dbReference>
<evidence type="ECO:0000256" key="3">
    <source>
        <dbReference type="ARBA" id="ARBA00022670"/>
    </source>
</evidence>
<dbReference type="PANTHER" id="PTHR30237">
    <property type="entry name" value="MURAMOYLTETRAPEPTIDE CARBOXYPEPTIDASE"/>
    <property type="match status" value="1"/>
</dbReference>
<dbReference type="Proteomes" id="UP001211894">
    <property type="component" value="Unassembled WGS sequence"/>
</dbReference>
<evidence type="ECO:0000256" key="4">
    <source>
        <dbReference type="ARBA" id="ARBA00022801"/>
    </source>
</evidence>
<comment type="caution">
    <text evidence="8">The sequence shown here is derived from an EMBL/GenBank/DDBJ whole genome shotgun (WGS) entry which is preliminary data.</text>
</comment>
<dbReference type="EMBL" id="JAQKAB010000007">
    <property type="protein sequence ID" value="MDA7027254.1"/>
    <property type="molecule type" value="Genomic_DNA"/>
</dbReference>
<protein>
    <submittedName>
        <fullName evidence="8">LD-carboxypeptidase</fullName>
    </submittedName>
</protein>
<keyword evidence="5" id="KW-0720">Serine protease</keyword>
<evidence type="ECO:0000256" key="2">
    <source>
        <dbReference type="ARBA" id="ARBA00022645"/>
    </source>
</evidence>
<feature type="domain" description="LD-carboxypeptidase C-terminal" evidence="7">
    <location>
        <begin position="188"/>
        <end position="302"/>
    </location>
</feature>
<dbReference type="InterPro" id="IPR003507">
    <property type="entry name" value="S66_fam"/>
</dbReference>
<dbReference type="SUPFAM" id="SSF141986">
    <property type="entry name" value="LD-carboxypeptidase A C-terminal domain-like"/>
    <property type="match status" value="1"/>
</dbReference>
<proteinExistence type="inferred from homology"/>
<evidence type="ECO:0000256" key="5">
    <source>
        <dbReference type="ARBA" id="ARBA00022825"/>
    </source>
</evidence>
<feature type="domain" description="LD-carboxypeptidase N-terminal" evidence="6">
    <location>
        <begin position="5"/>
        <end position="122"/>
    </location>
</feature>
<evidence type="ECO:0000256" key="1">
    <source>
        <dbReference type="ARBA" id="ARBA00010233"/>
    </source>
</evidence>
<keyword evidence="4" id="KW-0378">Hydrolase</keyword>
<keyword evidence="2" id="KW-0121">Carboxypeptidase</keyword>
<dbReference type="InterPro" id="IPR027461">
    <property type="entry name" value="Carboxypeptidase_A_C_sf"/>
</dbReference>
<dbReference type="Gene3D" id="3.40.50.10740">
    <property type="entry name" value="Class I glutamine amidotransferase-like"/>
    <property type="match status" value="1"/>
</dbReference>
<dbReference type="RefSeq" id="WP_271341100.1">
    <property type="nucleotide sequence ID" value="NZ_JAQKAB010000007.1"/>
</dbReference>
<dbReference type="Pfam" id="PF17676">
    <property type="entry name" value="Peptidase_S66C"/>
    <property type="match status" value="1"/>
</dbReference>
<name>A0ABT4X6A7_9BACI</name>